<dbReference type="Proteomes" id="UP001060170">
    <property type="component" value="Chromosome 17"/>
</dbReference>
<protein>
    <submittedName>
        <fullName evidence="1">Uncharacterized protein</fullName>
    </submittedName>
</protein>
<accession>A0ACC0DPL8</accession>
<gene>
    <name evidence="1" type="ORF">MJO28_015642</name>
</gene>
<evidence type="ECO:0000313" key="1">
    <source>
        <dbReference type="EMBL" id="KAI7936743.1"/>
    </source>
</evidence>
<dbReference type="EMBL" id="CM045881">
    <property type="protein sequence ID" value="KAI7936743.1"/>
    <property type="molecule type" value="Genomic_DNA"/>
</dbReference>
<comment type="caution">
    <text evidence="1">The sequence shown here is derived from an EMBL/GenBank/DDBJ whole genome shotgun (WGS) entry which is preliminary data.</text>
</comment>
<evidence type="ECO:0000313" key="2">
    <source>
        <dbReference type="Proteomes" id="UP001060170"/>
    </source>
</evidence>
<reference evidence="2" key="2">
    <citation type="journal article" date="2018" name="Mol. Plant Microbe Interact.">
        <title>Genome sequence resources for the wheat stripe rust pathogen (Puccinia striiformis f. sp. tritici) and the barley stripe rust pathogen (Puccinia striiformis f. sp. hordei).</title>
        <authorList>
            <person name="Xia C."/>
            <person name="Wang M."/>
            <person name="Yin C."/>
            <person name="Cornejo O.E."/>
            <person name="Hulbert S.H."/>
            <person name="Chen X."/>
        </authorList>
    </citation>
    <scope>NUCLEOTIDE SEQUENCE [LARGE SCALE GENOMIC DNA]</scope>
    <source>
        <strain evidence="2">93-210</strain>
    </source>
</reference>
<proteinExistence type="predicted"/>
<sequence length="144" mass="16362">MCQFNLIIFIVTDSTITNYVSSKITRSFIINQVYWILVFLIQTPQQEDKIDLQSIISAITCSIQILKMELSRDENHRDLQMGHETIEAGPFKTIITQSLHPTLSSINSIPGISPINLISATLSKQSEISKRLVYWLVGLLVVIW</sequence>
<name>A0ACC0DPL8_9BASI</name>
<reference evidence="2" key="1">
    <citation type="journal article" date="2018" name="BMC Genomics">
        <title>Genomic insights into host adaptation between the wheat stripe rust pathogen (Puccinia striiformis f. sp. tritici) and the barley stripe rust pathogen (Puccinia striiformis f. sp. hordei).</title>
        <authorList>
            <person name="Xia C."/>
            <person name="Wang M."/>
            <person name="Yin C."/>
            <person name="Cornejo O.E."/>
            <person name="Hulbert S.H."/>
            <person name="Chen X."/>
        </authorList>
    </citation>
    <scope>NUCLEOTIDE SEQUENCE [LARGE SCALE GENOMIC DNA]</scope>
    <source>
        <strain evidence="2">93-210</strain>
    </source>
</reference>
<reference evidence="1 2" key="3">
    <citation type="journal article" date="2022" name="Microbiol. Spectr.">
        <title>Folding features and dynamics of 3D genome architecture in plant fungal pathogens.</title>
        <authorList>
            <person name="Xia C."/>
        </authorList>
    </citation>
    <scope>NUCLEOTIDE SEQUENCE [LARGE SCALE GENOMIC DNA]</scope>
    <source>
        <strain evidence="1 2">93-210</strain>
    </source>
</reference>
<organism evidence="1 2">
    <name type="scientific">Puccinia striiformis f. sp. tritici</name>
    <dbReference type="NCBI Taxonomy" id="168172"/>
    <lineage>
        <taxon>Eukaryota</taxon>
        <taxon>Fungi</taxon>
        <taxon>Dikarya</taxon>
        <taxon>Basidiomycota</taxon>
        <taxon>Pucciniomycotina</taxon>
        <taxon>Pucciniomycetes</taxon>
        <taxon>Pucciniales</taxon>
        <taxon>Pucciniaceae</taxon>
        <taxon>Puccinia</taxon>
    </lineage>
</organism>
<keyword evidence="2" id="KW-1185">Reference proteome</keyword>